<evidence type="ECO:0000256" key="8">
    <source>
        <dbReference type="ARBA" id="ARBA00023303"/>
    </source>
</evidence>
<organism evidence="11 12">
    <name type="scientific">Chrysochromulina tobinii</name>
    <dbReference type="NCBI Taxonomy" id="1460289"/>
    <lineage>
        <taxon>Eukaryota</taxon>
        <taxon>Haptista</taxon>
        <taxon>Haptophyta</taxon>
        <taxon>Prymnesiophyceae</taxon>
        <taxon>Prymnesiales</taxon>
        <taxon>Chrysochromulinaceae</taxon>
        <taxon>Chrysochromulina</taxon>
    </lineage>
</organism>
<keyword evidence="4" id="KW-0106">Calcium</keyword>
<dbReference type="InterPro" id="IPR011992">
    <property type="entry name" value="EF-hand-dom_pair"/>
</dbReference>
<dbReference type="GO" id="GO:0005737">
    <property type="term" value="C:cytoplasm"/>
    <property type="evidence" value="ECO:0007669"/>
    <property type="project" value="UniProtKB-ARBA"/>
</dbReference>
<dbReference type="OrthoDB" id="297496at2759"/>
<dbReference type="PROSITE" id="PS00018">
    <property type="entry name" value="EF_HAND_1"/>
    <property type="match status" value="1"/>
</dbReference>
<keyword evidence="6" id="KW-0406">Ion transport</keyword>
<feature type="transmembrane region" description="Helical" evidence="9">
    <location>
        <begin position="92"/>
        <end position="110"/>
    </location>
</feature>
<dbReference type="InterPro" id="IPR002048">
    <property type="entry name" value="EF_hand_dom"/>
</dbReference>
<protein>
    <submittedName>
        <fullName evidence="11">Calcium-activated outward-rectifying potassium channel 1</fullName>
    </submittedName>
</protein>
<evidence type="ECO:0000256" key="7">
    <source>
        <dbReference type="ARBA" id="ARBA00023136"/>
    </source>
</evidence>
<dbReference type="PROSITE" id="PS50222">
    <property type="entry name" value="EF_HAND_2"/>
    <property type="match status" value="1"/>
</dbReference>
<reference evidence="12" key="1">
    <citation type="journal article" date="2015" name="PLoS Genet.">
        <title>Genome Sequence and Transcriptome Analyses of Chrysochromulina tobin: Metabolic Tools for Enhanced Algal Fitness in the Prominent Order Prymnesiales (Haptophyceae).</title>
        <authorList>
            <person name="Hovde B.T."/>
            <person name="Deodato C.R."/>
            <person name="Hunsperger H.M."/>
            <person name="Ryken S.A."/>
            <person name="Yost W."/>
            <person name="Jha R.K."/>
            <person name="Patterson J."/>
            <person name="Monnat R.J. Jr."/>
            <person name="Barlow S.B."/>
            <person name="Starkenburg S.R."/>
            <person name="Cattolico R.A."/>
        </authorList>
    </citation>
    <scope>NUCLEOTIDE SEQUENCE</scope>
    <source>
        <strain evidence="12">CCMP291</strain>
    </source>
</reference>
<dbReference type="SUPFAM" id="SSF47473">
    <property type="entry name" value="EF-hand"/>
    <property type="match status" value="1"/>
</dbReference>
<proteinExistence type="predicted"/>
<sequence>MVTAATVGYGDLYPDPSVPGSRMFTLVYIFFGIIVVFAKLSALVAKGIKPMYISSRAALERWFPQSGVDIDGDGTEDFKVPRKPLYYYSKNLIAPFICIVAIQCLFAQVFCAIEGWDFGSAIYHCCVTMTTVGLGDVKIASDGGRMWAFFHIAISVSILAASVRDVSELSKARQEALRKMDMVKGSLDVDLMMSLDKDGDGVNQFEFVIGMLTMLDAVKQEDVDMFVKLFEALDSDASGKLDENDIRAGLEDRQKQLQLMQIDQRPMLKMIEAGFKPERARSGSPPYM</sequence>
<keyword evidence="12" id="KW-1185">Reference proteome</keyword>
<accession>A0A0M0JRY0</accession>
<evidence type="ECO:0000256" key="5">
    <source>
        <dbReference type="ARBA" id="ARBA00022989"/>
    </source>
</evidence>
<evidence type="ECO:0000256" key="2">
    <source>
        <dbReference type="ARBA" id="ARBA00022448"/>
    </source>
</evidence>
<dbReference type="Gene3D" id="1.10.238.10">
    <property type="entry name" value="EF-hand"/>
    <property type="match status" value="1"/>
</dbReference>
<dbReference type="Proteomes" id="UP000037460">
    <property type="component" value="Unassembled WGS sequence"/>
</dbReference>
<dbReference type="Gene3D" id="1.10.287.70">
    <property type="match status" value="2"/>
</dbReference>
<dbReference type="AlphaFoldDB" id="A0A0M0JRY0"/>
<evidence type="ECO:0000313" key="11">
    <source>
        <dbReference type="EMBL" id="KOO29260.1"/>
    </source>
</evidence>
<gene>
    <name evidence="11" type="ORF">Ctob_003298</name>
</gene>
<feature type="transmembrane region" description="Helical" evidence="9">
    <location>
        <begin position="146"/>
        <end position="163"/>
    </location>
</feature>
<evidence type="ECO:0000256" key="9">
    <source>
        <dbReference type="SAM" id="Phobius"/>
    </source>
</evidence>
<comment type="subcellular location">
    <subcellularLocation>
        <location evidence="1">Membrane</location>
        <topology evidence="1">Multi-pass membrane protein</topology>
    </subcellularLocation>
</comment>
<keyword evidence="8 11" id="KW-0407">Ion channel</keyword>
<dbReference type="InterPro" id="IPR018247">
    <property type="entry name" value="EF_Hand_1_Ca_BS"/>
</dbReference>
<keyword evidence="2" id="KW-0813">Transport</keyword>
<evidence type="ECO:0000259" key="10">
    <source>
        <dbReference type="PROSITE" id="PS50222"/>
    </source>
</evidence>
<dbReference type="SUPFAM" id="SSF81324">
    <property type="entry name" value="Voltage-gated potassium channels"/>
    <property type="match status" value="2"/>
</dbReference>
<dbReference type="GO" id="GO:0005509">
    <property type="term" value="F:calcium ion binding"/>
    <property type="evidence" value="ECO:0007669"/>
    <property type="project" value="InterPro"/>
</dbReference>
<feature type="domain" description="EF-hand" evidence="10">
    <location>
        <begin position="221"/>
        <end position="256"/>
    </location>
</feature>
<dbReference type="InterPro" id="IPR003280">
    <property type="entry name" value="2pore_dom_K_chnl"/>
</dbReference>
<keyword evidence="5 9" id="KW-1133">Transmembrane helix</keyword>
<dbReference type="GO" id="GO:0005886">
    <property type="term" value="C:plasma membrane"/>
    <property type="evidence" value="ECO:0007669"/>
    <property type="project" value="TreeGrafter"/>
</dbReference>
<dbReference type="EMBL" id="JWZX01002443">
    <property type="protein sequence ID" value="KOO29260.1"/>
    <property type="molecule type" value="Genomic_DNA"/>
</dbReference>
<dbReference type="InterPro" id="IPR013099">
    <property type="entry name" value="K_chnl_dom"/>
</dbReference>
<name>A0A0M0JRY0_9EUKA</name>
<evidence type="ECO:0000256" key="6">
    <source>
        <dbReference type="ARBA" id="ARBA00023065"/>
    </source>
</evidence>
<dbReference type="PANTHER" id="PTHR11003">
    <property type="entry name" value="POTASSIUM CHANNEL, SUBFAMILY K"/>
    <property type="match status" value="1"/>
</dbReference>
<evidence type="ECO:0000256" key="1">
    <source>
        <dbReference type="ARBA" id="ARBA00004141"/>
    </source>
</evidence>
<evidence type="ECO:0000313" key="12">
    <source>
        <dbReference type="Proteomes" id="UP000037460"/>
    </source>
</evidence>
<dbReference type="Pfam" id="PF07885">
    <property type="entry name" value="Ion_trans_2"/>
    <property type="match status" value="2"/>
</dbReference>
<dbReference type="GO" id="GO:0022841">
    <property type="term" value="F:potassium ion leak channel activity"/>
    <property type="evidence" value="ECO:0007669"/>
    <property type="project" value="TreeGrafter"/>
</dbReference>
<dbReference type="GO" id="GO:0015271">
    <property type="term" value="F:outward rectifier potassium channel activity"/>
    <property type="evidence" value="ECO:0007669"/>
    <property type="project" value="TreeGrafter"/>
</dbReference>
<dbReference type="PANTHER" id="PTHR11003:SF291">
    <property type="entry name" value="IP11374P"/>
    <property type="match status" value="1"/>
</dbReference>
<dbReference type="GO" id="GO:0030322">
    <property type="term" value="P:stabilization of membrane potential"/>
    <property type="evidence" value="ECO:0007669"/>
    <property type="project" value="TreeGrafter"/>
</dbReference>
<keyword evidence="3 9" id="KW-0812">Transmembrane</keyword>
<feature type="transmembrane region" description="Helical" evidence="9">
    <location>
        <begin position="23"/>
        <end position="45"/>
    </location>
</feature>
<evidence type="ECO:0000256" key="3">
    <source>
        <dbReference type="ARBA" id="ARBA00022692"/>
    </source>
</evidence>
<keyword evidence="7 9" id="KW-0472">Membrane</keyword>
<comment type="caution">
    <text evidence="11">The sequence shown here is derived from an EMBL/GenBank/DDBJ whole genome shotgun (WGS) entry which is preliminary data.</text>
</comment>
<evidence type="ECO:0000256" key="4">
    <source>
        <dbReference type="ARBA" id="ARBA00022837"/>
    </source>
</evidence>